<gene>
    <name evidence="2" type="ORF">BST85_10215</name>
</gene>
<reference evidence="2 3" key="1">
    <citation type="submission" date="2016-11" db="EMBL/GenBank/DDBJ databases">
        <title>Trade-off between light-utilization and light-protection in marine flavobacteria.</title>
        <authorList>
            <person name="Kumagai Y."/>
        </authorList>
    </citation>
    <scope>NUCLEOTIDE SEQUENCE [LARGE SCALE GENOMIC DNA]</scope>
    <source>
        <strain evidence="2 3">NBRC 107741</strain>
    </source>
</reference>
<keyword evidence="3" id="KW-1185">Reference proteome</keyword>
<proteinExistence type="predicted"/>
<keyword evidence="1" id="KW-1133">Transmembrane helix</keyword>
<dbReference type="EMBL" id="MQUB01000001">
    <property type="protein sequence ID" value="PQB05215.1"/>
    <property type="molecule type" value="Genomic_DNA"/>
</dbReference>
<evidence type="ECO:0000313" key="2">
    <source>
        <dbReference type="EMBL" id="PQB05215.1"/>
    </source>
</evidence>
<accession>A0A2S7KRG1</accession>
<sequence length="81" mass="9457">MKYFLIVSFLAILITGISGFVVKPDDLEGGNFLIGIAVAAFFFLWMPIFIYHRWKNRSVKDYMLTKENIDKMRGYSKDKNL</sequence>
<evidence type="ECO:0000313" key="3">
    <source>
        <dbReference type="Proteomes" id="UP000239800"/>
    </source>
</evidence>
<dbReference type="RefSeq" id="WP_104813150.1">
    <property type="nucleotide sequence ID" value="NZ_MQUB01000001.1"/>
</dbReference>
<evidence type="ECO:0000256" key="1">
    <source>
        <dbReference type="SAM" id="Phobius"/>
    </source>
</evidence>
<protein>
    <submittedName>
        <fullName evidence="2">Uncharacterized protein</fullName>
    </submittedName>
</protein>
<dbReference type="AlphaFoldDB" id="A0A2S7KRG1"/>
<keyword evidence="1" id="KW-0472">Membrane</keyword>
<name>A0A2S7KRG1_9FLAO</name>
<comment type="caution">
    <text evidence="2">The sequence shown here is derived from an EMBL/GenBank/DDBJ whole genome shotgun (WGS) entry which is preliminary data.</text>
</comment>
<keyword evidence="1" id="KW-0812">Transmembrane</keyword>
<feature type="transmembrane region" description="Helical" evidence="1">
    <location>
        <begin position="29"/>
        <end position="51"/>
    </location>
</feature>
<dbReference type="OrthoDB" id="1145018at2"/>
<dbReference type="Proteomes" id="UP000239800">
    <property type="component" value="Unassembled WGS sequence"/>
</dbReference>
<organism evidence="2 3">
    <name type="scientific">Aureitalea marina</name>
    <dbReference type="NCBI Taxonomy" id="930804"/>
    <lineage>
        <taxon>Bacteria</taxon>
        <taxon>Pseudomonadati</taxon>
        <taxon>Bacteroidota</taxon>
        <taxon>Flavobacteriia</taxon>
        <taxon>Flavobacteriales</taxon>
        <taxon>Flavobacteriaceae</taxon>
        <taxon>Aureitalea</taxon>
    </lineage>
</organism>